<dbReference type="Proteomes" id="UP001497482">
    <property type="component" value="Chromosome 14"/>
</dbReference>
<evidence type="ECO:0000313" key="2">
    <source>
        <dbReference type="Proteomes" id="UP001497482"/>
    </source>
</evidence>
<proteinExistence type="predicted"/>
<keyword evidence="2" id="KW-1185">Reference proteome</keyword>
<reference evidence="1 2" key="1">
    <citation type="submission" date="2024-04" db="EMBL/GenBank/DDBJ databases">
        <authorList>
            <person name="Waldvogel A.-M."/>
            <person name="Schoenle A."/>
        </authorList>
    </citation>
    <scope>NUCLEOTIDE SEQUENCE [LARGE SCALE GENOMIC DNA]</scope>
</reference>
<dbReference type="AlphaFoldDB" id="A0AAV2JWE4"/>
<accession>A0AAV2JWE4</accession>
<evidence type="ECO:0000313" key="1">
    <source>
        <dbReference type="EMBL" id="CAL1580986.1"/>
    </source>
</evidence>
<gene>
    <name evidence="1" type="ORF">KC01_LOCUS11765</name>
</gene>
<sequence>MGGDICGLLVVWGLGCGGWGGGWGVWGGFGLRGRGDGGGIGRDVGRGGGCGELLCGCLWDGWGWIVWCSLIVVWGRGRGVGCLCRGGGVGFGGGLLLLVGKCGGGGFFLWVGGGVFVRVVS</sequence>
<protein>
    <submittedName>
        <fullName evidence="1">Uncharacterized protein</fullName>
    </submittedName>
</protein>
<dbReference type="EMBL" id="OZ035836">
    <property type="protein sequence ID" value="CAL1580986.1"/>
    <property type="molecule type" value="Genomic_DNA"/>
</dbReference>
<name>A0AAV2JWE4_KNICA</name>
<organism evidence="1 2">
    <name type="scientific">Knipowitschia caucasica</name>
    <name type="common">Caucasian dwarf goby</name>
    <name type="synonym">Pomatoschistus caucasicus</name>
    <dbReference type="NCBI Taxonomy" id="637954"/>
    <lineage>
        <taxon>Eukaryota</taxon>
        <taxon>Metazoa</taxon>
        <taxon>Chordata</taxon>
        <taxon>Craniata</taxon>
        <taxon>Vertebrata</taxon>
        <taxon>Euteleostomi</taxon>
        <taxon>Actinopterygii</taxon>
        <taxon>Neopterygii</taxon>
        <taxon>Teleostei</taxon>
        <taxon>Neoteleostei</taxon>
        <taxon>Acanthomorphata</taxon>
        <taxon>Gobiaria</taxon>
        <taxon>Gobiiformes</taxon>
        <taxon>Gobioidei</taxon>
        <taxon>Gobiidae</taxon>
        <taxon>Gobiinae</taxon>
        <taxon>Knipowitschia</taxon>
    </lineage>
</organism>